<keyword evidence="1" id="KW-0472">Membrane</keyword>
<evidence type="ECO:0000256" key="1">
    <source>
        <dbReference type="SAM" id="Phobius"/>
    </source>
</evidence>
<evidence type="ECO:0008006" key="4">
    <source>
        <dbReference type="Google" id="ProtNLM"/>
    </source>
</evidence>
<sequence length="261" mass="29682">MGGVESVPTDPSRCLQVIGAGFARTGTVSMQMALTKLLDGPVMHGATQILEGSDAYCRTWIRAYEAKRRGDREQTLKHVREATRGFVGTVDMPTLDFIPEMLELYPEAKVIRRDPERWARSLAGVSKNASPWWLRYVMWPVPGWRWFPTFIDNYAESTHRLHASQRKHEPDPELLTKYNDWVRSVVPEGRLMEMELGQGWEPLCRFLGVPVPPADEPFPRANDADAAERYARNIFGQLVQVWLGIFAVLGVAAYAALRLWL</sequence>
<accession>A0AAN9YQC5</accession>
<dbReference type="PANTHER" id="PTHR36978:SF3">
    <property type="entry name" value="P-LOOP CONTAINING NUCLEOSIDE TRIPHOSPHATE HYDROLASE PROTEIN"/>
    <property type="match status" value="1"/>
</dbReference>
<keyword evidence="1" id="KW-0812">Transmembrane</keyword>
<dbReference type="Proteomes" id="UP001320420">
    <property type="component" value="Unassembled WGS sequence"/>
</dbReference>
<name>A0AAN9YQC5_9PEZI</name>
<dbReference type="Gene3D" id="3.40.50.300">
    <property type="entry name" value="P-loop containing nucleotide triphosphate hydrolases"/>
    <property type="match status" value="1"/>
</dbReference>
<dbReference type="Pfam" id="PF17784">
    <property type="entry name" value="Sulfotransfer_4"/>
    <property type="match status" value="1"/>
</dbReference>
<dbReference type="AlphaFoldDB" id="A0AAN9YQC5"/>
<keyword evidence="1" id="KW-1133">Transmembrane helix</keyword>
<gene>
    <name evidence="2" type="ORF">SLS62_007377</name>
</gene>
<dbReference type="PANTHER" id="PTHR36978">
    <property type="entry name" value="P-LOOP CONTAINING NUCLEOTIDE TRIPHOSPHATE HYDROLASE"/>
    <property type="match status" value="1"/>
</dbReference>
<proteinExistence type="predicted"/>
<keyword evidence="3" id="KW-1185">Reference proteome</keyword>
<dbReference type="InterPro" id="IPR027417">
    <property type="entry name" value="P-loop_NTPase"/>
</dbReference>
<comment type="caution">
    <text evidence="2">The sequence shown here is derived from an EMBL/GenBank/DDBJ whole genome shotgun (WGS) entry which is preliminary data.</text>
</comment>
<dbReference type="InterPro" id="IPR040632">
    <property type="entry name" value="Sulfotransfer_4"/>
</dbReference>
<dbReference type="SUPFAM" id="SSF52540">
    <property type="entry name" value="P-loop containing nucleoside triphosphate hydrolases"/>
    <property type="match status" value="1"/>
</dbReference>
<protein>
    <recommendedName>
        <fullName evidence="4">NAD dependent epimerase/dehydratase</fullName>
    </recommendedName>
</protein>
<organism evidence="2 3">
    <name type="scientific">Diatrype stigma</name>
    <dbReference type="NCBI Taxonomy" id="117547"/>
    <lineage>
        <taxon>Eukaryota</taxon>
        <taxon>Fungi</taxon>
        <taxon>Dikarya</taxon>
        <taxon>Ascomycota</taxon>
        <taxon>Pezizomycotina</taxon>
        <taxon>Sordariomycetes</taxon>
        <taxon>Xylariomycetidae</taxon>
        <taxon>Xylariales</taxon>
        <taxon>Diatrypaceae</taxon>
        <taxon>Diatrype</taxon>
    </lineage>
</organism>
<dbReference type="EMBL" id="JAKJXP020000060">
    <property type="protein sequence ID" value="KAK7750677.1"/>
    <property type="molecule type" value="Genomic_DNA"/>
</dbReference>
<evidence type="ECO:0000313" key="2">
    <source>
        <dbReference type="EMBL" id="KAK7750677.1"/>
    </source>
</evidence>
<feature type="transmembrane region" description="Helical" evidence="1">
    <location>
        <begin position="241"/>
        <end position="260"/>
    </location>
</feature>
<evidence type="ECO:0000313" key="3">
    <source>
        <dbReference type="Proteomes" id="UP001320420"/>
    </source>
</evidence>
<reference evidence="2 3" key="1">
    <citation type="submission" date="2024-02" db="EMBL/GenBank/DDBJ databases">
        <title>De novo assembly and annotation of 12 fungi associated with fruit tree decline syndrome in Ontario, Canada.</title>
        <authorList>
            <person name="Sulman M."/>
            <person name="Ellouze W."/>
            <person name="Ilyukhin E."/>
        </authorList>
    </citation>
    <scope>NUCLEOTIDE SEQUENCE [LARGE SCALE GENOMIC DNA]</scope>
    <source>
        <strain evidence="2 3">M11/M66-122</strain>
    </source>
</reference>